<dbReference type="InterPro" id="IPR001107">
    <property type="entry name" value="Band_7"/>
</dbReference>
<evidence type="ECO:0000313" key="5">
    <source>
        <dbReference type="Proteomes" id="UP000002195"/>
    </source>
</evidence>
<keyword evidence="5" id="KW-1185">Reference proteome</keyword>
<dbReference type="OMA" id="AMNMQLK"/>
<accession>Q55CR1</accession>
<dbReference type="KEGG" id="ddi:DDB_G0270694"/>
<feature type="transmembrane region" description="Helical" evidence="2">
    <location>
        <begin position="57"/>
        <end position="77"/>
    </location>
</feature>
<dbReference type="PRINTS" id="PR00721">
    <property type="entry name" value="STOMATIN"/>
</dbReference>
<dbReference type="Proteomes" id="UP000002195">
    <property type="component" value="Unassembled WGS sequence"/>
</dbReference>
<dbReference type="EMBL" id="AAFI02000005">
    <property type="protein sequence ID" value="EAL72697.1"/>
    <property type="molecule type" value="Genomic_DNA"/>
</dbReference>
<protein>
    <recommendedName>
        <fullName evidence="3">Band 7 domain-containing protein</fullName>
    </recommendedName>
</protein>
<dbReference type="RefSeq" id="XP_646420.1">
    <property type="nucleotide sequence ID" value="XM_641328.1"/>
</dbReference>
<dbReference type="SMR" id="Q55CR1"/>
<comment type="similarity">
    <text evidence="1">Belongs to the band 7/mec-2 family.</text>
</comment>
<dbReference type="GO" id="GO:0005886">
    <property type="term" value="C:plasma membrane"/>
    <property type="evidence" value="ECO:0007669"/>
    <property type="project" value="UniProtKB-ARBA"/>
</dbReference>
<dbReference type="STRING" id="44689.Q55CR1"/>
<dbReference type="PANTHER" id="PTHR43327:SF18">
    <property type="entry name" value="BAND 7 DOMAIN-CONTAINING PROTEIN"/>
    <property type="match status" value="1"/>
</dbReference>
<sequence>MDTYKIYNNNNINFWYYLKTNGDRIVGTWADSSSTFIPNNNINNSGGGDGEDSNARVGLAIALYIIVFSILFLTLIISKKIIKIVRHTEVMIIERFGRYHRILNPGIHILAPFIDSPRVIHWRYVDLPVGAKKTQVMIQNTDRIDMREHVITFGRQHVITKDTVQINIDALMYIQVTDPMAAVYSVQNLPDSVELLAQTTLRNIIATLTLDDTFSSREFINSQLKERTMKDAERWGVTIKRVEVAGIRPPKDIKHAMEMQIQRDREKRSVILHAEGEKESMIVKSKGLAAKVVLSSESDKTVSIQNAKGFAESKRLKSQADAEVIRLIRKGIDNSNVSTTGYLVSSNYLDKLSQIPTSETQLYLLPETSFNFATSISKSIKND</sequence>
<dbReference type="dictyBase" id="DDB_G0270694"/>
<keyword evidence="2" id="KW-0472">Membrane</keyword>
<dbReference type="Gene3D" id="3.30.479.30">
    <property type="entry name" value="Band 7 domain"/>
    <property type="match status" value="1"/>
</dbReference>
<dbReference type="GO" id="GO:0098552">
    <property type="term" value="C:side of membrane"/>
    <property type="evidence" value="ECO:0007669"/>
    <property type="project" value="UniProtKB-ARBA"/>
</dbReference>
<comment type="caution">
    <text evidence="4">The sequence shown here is derived from an EMBL/GenBank/DDBJ whole genome shotgun (WGS) entry which is preliminary data.</text>
</comment>
<dbReference type="SUPFAM" id="SSF117892">
    <property type="entry name" value="Band 7/SPFH domain"/>
    <property type="match status" value="1"/>
</dbReference>
<feature type="domain" description="Band 7" evidence="3">
    <location>
        <begin position="80"/>
        <end position="261"/>
    </location>
</feature>
<dbReference type="PhylomeDB" id="Q55CR1"/>
<gene>
    <name evidence="4" type="ORF">DDB_G0270694</name>
</gene>
<dbReference type="SMART" id="SM00244">
    <property type="entry name" value="PHB"/>
    <property type="match status" value="1"/>
</dbReference>
<dbReference type="Pfam" id="PF01145">
    <property type="entry name" value="Band_7"/>
    <property type="match status" value="1"/>
</dbReference>
<proteinExistence type="inferred from homology"/>
<dbReference type="AlphaFoldDB" id="Q55CR1"/>
<dbReference type="HOGENOM" id="CLU_024949_2_2_1"/>
<evidence type="ECO:0000256" key="2">
    <source>
        <dbReference type="SAM" id="Phobius"/>
    </source>
</evidence>
<name>Q55CR1_DICDI</name>
<dbReference type="InterPro" id="IPR050710">
    <property type="entry name" value="Band7/mec-2_domain"/>
</dbReference>
<dbReference type="VEuPathDB" id="AmoebaDB:DDB_G0270694"/>
<keyword evidence="2" id="KW-0812">Transmembrane</keyword>
<evidence type="ECO:0000256" key="1">
    <source>
        <dbReference type="ARBA" id="ARBA00008164"/>
    </source>
</evidence>
<dbReference type="FunCoup" id="Q55CR1">
    <property type="interactions" value="566"/>
</dbReference>
<dbReference type="PaxDb" id="44689-DDB0201908"/>
<dbReference type="GeneID" id="8617377"/>
<dbReference type="FunFam" id="3.30.479.30:FF:000004">
    <property type="entry name" value="Putative membrane protease family, stomatin"/>
    <property type="match status" value="1"/>
</dbReference>
<organism evidence="4 5">
    <name type="scientific">Dictyostelium discoideum</name>
    <name type="common">Social amoeba</name>
    <dbReference type="NCBI Taxonomy" id="44689"/>
    <lineage>
        <taxon>Eukaryota</taxon>
        <taxon>Amoebozoa</taxon>
        <taxon>Evosea</taxon>
        <taxon>Eumycetozoa</taxon>
        <taxon>Dictyostelia</taxon>
        <taxon>Dictyosteliales</taxon>
        <taxon>Dictyosteliaceae</taxon>
        <taxon>Dictyostelium</taxon>
    </lineage>
</organism>
<dbReference type="InterPro" id="IPR001972">
    <property type="entry name" value="Stomatin_HflK_fam"/>
</dbReference>
<keyword evidence="2" id="KW-1133">Transmembrane helix</keyword>
<reference evidence="4 5" key="1">
    <citation type="journal article" date="2005" name="Nature">
        <title>The genome of the social amoeba Dictyostelium discoideum.</title>
        <authorList>
            <consortium name="The Dictyostelium discoideum Sequencing Consortium"/>
            <person name="Eichinger L."/>
            <person name="Pachebat J.A."/>
            <person name="Glockner G."/>
            <person name="Rajandream M.A."/>
            <person name="Sucgang R."/>
            <person name="Berriman M."/>
            <person name="Song J."/>
            <person name="Olsen R."/>
            <person name="Szafranski K."/>
            <person name="Xu Q."/>
            <person name="Tunggal B."/>
            <person name="Kummerfeld S."/>
            <person name="Madera M."/>
            <person name="Konfortov B.A."/>
            <person name="Rivero F."/>
            <person name="Bankier A.T."/>
            <person name="Lehmann R."/>
            <person name="Hamlin N."/>
            <person name="Davies R."/>
            <person name="Gaudet P."/>
            <person name="Fey P."/>
            <person name="Pilcher K."/>
            <person name="Chen G."/>
            <person name="Saunders D."/>
            <person name="Sodergren E."/>
            <person name="Davis P."/>
            <person name="Kerhornou A."/>
            <person name="Nie X."/>
            <person name="Hall N."/>
            <person name="Anjard C."/>
            <person name="Hemphill L."/>
            <person name="Bason N."/>
            <person name="Farbrother P."/>
            <person name="Desany B."/>
            <person name="Just E."/>
            <person name="Morio T."/>
            <person name="Rost R."/>
            <person name="Churcher C."/>
            <person name="Cooper J."/>
            <person name="Haydock S."/>
            <person name="van Driessche N."/>
            <person name="Cronin A."/>
            <person name="Goodhead I."/>
            <person name="Muzny D."/>
            <person name="Mourier T."/>
            <person name="Pain A."/>
            <person name="Lu M."/>
            <person name="Harper D."/>
            <person name="Lindsay R."/>
            <person name="Hauser H."/>
            <person name="James K."/>
            <person name="Quiles M."/>
            <person name="Madan Babu M."/>
            <person name="Saito T."/>
            <person name="Buchrieser C."/>
            <person name="Wardroper A."/>
            <person name="Felder M."/>
            <person name="Thangavelu M."/>
            <person name="Johnson D."/>
            <person name="Knights A."/>
            <person name="Loulseged H."/>
            <person name="Mungall K."/>
            <person name="Oliver K."/>
            <person name="Price C."/>
            <person name="Quail M.A."/>
            <person name="Urushihara H."/>
            <person name="Hernandez J."/>
            <person name="Rabbinowitsch E."/>
            <person name="Steffen D."/>
            <person name="Sanders M."/>
            <person name="Ma J."/>
            <person name="Kohara Y."/>
            <person name="Sharp S."/>
            <person name="Simmonds M."/>
            <person name="Spiegler S."/>
            <person name="Tivey A."/>
            <person name="Sugano S."/>
            <person name="White B."/>
            <person name="Walker D."/>
            <person name="Woodward J."/>
            <person name="Winckler T."/>
            <person name="Tanaka Y."/>
            <person name="Shaulsky G."/>
            <person name="Schleicher M."/>
            <person name="Weinstock G."/>
            <person name="Rosenthal A."/>
            <person name="Cox E.C."/>
            <person name="Chisholm R.L."/>
            <person name="Gibbs R."/>
            <person name="Loomis W.F."/>
            <person name="Platzer M."/>
            <person name="Kay R.R."/>
            <person name="Williams J."/>
            <person name="Dear P.H."/>
            <person name="Noegel A.A."/>
            <person name="Barrell B."/>
            <person name="Kuspa A."/>
        </authorList>
    </citation>
    <scope>NUCLEOTIDE SEQUENCE [LARGE SCALE GENOMIC DNA]</scope>
    <source>
        <strain evidence="4 5">AX4</strain>
    </source>
</reference>
<dbReference type="PANTHER" id="PTHR43327">
    <property type="entry name" value="STOMATIN-LIKE PROTEIN 2, MITOCHONDRIAL"/>
    <property type="match status" value="1"/>
</dbReference>
<dbReference type="InParanoid" id="Q55CR1"/>
<evidence type="ECO:0000313" key="4">
    <source>
        <dbReference type="EMBL" id="EAL72697.1"/>
    </source>
</evidence>
<dbReference type="InterPro" id="IPR036013">
    <property type="entry name" value="Band_7/SPFH_dom_sf"/>
</dbReference>
<dbReference type="eggNOG" id="KOG2620">
    <property type="taxonomic scope" value="Eukaryota"/>
</dbReference>
<dbReference type="CDD" id="cd08829">
    <property type="entry name" value="SPFH_paraslipin"/>
    <property type="match status" value="1"/>
</dbReference>
<evidence type="ECO:0000259" key="3">
    <source>
        <dbReference type="SMART" id="SM00244"/>
    </source>
</evidence>